<dbReference type="Gene3D" id="2.170.270.10">
    <property type="entry name" value="SET domain"/>
    <property type="match status" value="1"/>
</dbReference>
<accession>A0AAN6VXP5</accession>
<dbReference type="AlphaFoldDB" id="A0AAN6VXP5"/>
<dbReference type="InterPro" id="IPR046341">
    <property type="entry name" value="SET_dom_sf"/>
</dbReference>
<dbReference type="SUPFAM" id="SSF82199">
    <property type="entry name" value="SET domain"/>
    <property type="match status" value="1"/>
</dbReference>
<sequence length="370" mass="40786">MQATKSKSSVLNADALEKAVAEMWAILAQMDAFSHENAMTTKAATETTSAAQSPLGSTASPPSRPTTLTTAMIPRQQSTNCSLTRSTAPDLRAGYLIFPKPILADESDKRTHQVGTFIGKPVYHYWSRAEQFLSSFEYVTPFGKRFLFDEPDSLLPPEDESDNNHKPSPGVWWSGPGNANKTFRFQRYFEIRPSKLGGLGAYATANIEIGKVILLECPLLLTTHANVSEDVLALPPAALAMYKSLDGGHSPCWVDEIKNRNCFDLRHMIGFFAIASRFNHACHRTSNVSYMYDNDKKVMVFSANKDIGAGTELSIDYGAGSSACLYAMYGFVCRCSGGCRPLTRRDLEAMGAGLEECVRWGLASKREMEW</sequence>
<reference evidence="3" key="2">
    <citation type="submission" date="2023-05" db="EMBL/GenBank/DDBJ databases">
        <authorList>
            <consortium name="Lawrence Berkeley National Laboratory"/>
            <person name="Steindorff A."/>
            <person name="Hensen N."/>
            <person name="Bonometti L."/>
            <person name="Westerberg I."/>
            <person name="Brannstrom I.O."/>
            <person name="Guillou S."/>
            <person name="Cros-Aarteil S."/>
            <person name="Calhoun S."/>
            <person name="Haridas S."/>
            <person name="Kuo A."/>
            <person name="Mondo S."/>
            <person name="Pangilinan J."/>
            <person name="Riley R."/>
            <person name="Labutti K."/>
            <person name="Andreopoulos B."/>
            <person name="Lipzen A."/>
            <person name="Chen C."/>
            <person name="Yanf M."/>
            <person name="Daum C."/>
            <person name="Ng V."/>
            <person name="Clum A."/>
            <person name="Ohm R."/>
            <person name="Martin F."/>
            <person name="Silar P."/>
            <person name="Natvig D."/>
            <person name="Lalanne C."/>
            <person name="Gautier V."/>
            <person name="Ament-Velasquez S.L."/>
            <person name="Kruys A."/>
            <person name="Hutchinson M.I."/>
            <person name="Powell A.J."/>
            <person name="Barry K."/>
            <person name="Miller A.N."/>
            <person name="Grigoriev I.V."/>
            <person name="Debuchy R."/>
            <person name="Gladieux P."/>
            <person name="Thoren M.H."/>
            <person name="Johannesson H."/>
        </authorList>
    </citation>
    <scope>NUCLEOTIDE SEQUENCE</scope>
    <source>
        <strain evidence="3">CBS 892.96</strain>
    </source>
</reference>
<feature type="domain" description="SET" evidence="2">
    <location>
        <begin position="183"/>
        <end position="318"/>
    </location>
</feature>
<comment type="caution">
    <text evidence="3">The sequence shown here is derived from an EMBL/GenBank/DDBJ whole genome shotgun (WGS) entry which is preliminary data.</text>
</comment>
<feature type="compositionally biased region" description="Polar residues" evidence="1">
    <location>
        <begin position="52"/>
        <end position="84"/>
    </location>
</feature>
<evidence type="ECO:0000313" key="3">
    <source>
        <dbReference type="EMBL" id="KAK4171719.1"/>
    </source>
</evidence>
<evidence type="ECO:0000256" key="1">
    <source>
        <dbReference type="SAM" id="MobiDB-lite"/>
    </source>
</evidence>
<dbReference type="EMBL" id="MU866516">
    <property type="protein sequence ID" value="KAK4171719.1"/>
    <property type="molecule type" value="Genomic_DNA"/>
</dbReference>
<evidence type="ECO:0000259" key="2">
    <source>
        <dbReference type="PROSITE" id="PS50280"/>
    </source>
</evidence>
<reference evidence="3" key="1">
    <citation type="journal article" date="2023" name="Mol. Phylogenet. Evol.">
        <title>Genome-scale phylogeny and comparative genomics of the fungal order Sordariales.</title>
        <authorList>
            <person name="Hensen N."/>
            <person name="Bonometti L."/>
            <person name="Westerberg I."/>
            <person name="Brannstrom I.O."/>
            <person name="Guillou S."/>
            <person name="Cros-Aarteil S."/>
            <person name="Calhoun S."/>
            <person name="Haridas S."/>
            <person name="Kuo A."/>
            <person name="Mondo S."/>
            <person name="Pangilinan J."/>
            <person name="Riley R."/>
            <person name="LaButti K."/>
            <person name="Andreopoulos B."/>
            <person name="Lipzen A."/>
            <person name="Chen C."/>
            <person name="Yan M."/>
            <person name="Daum C."/>
            <person name="Ng V."/>
            <person name="Clum A."/>
            <person name="Steindorff A."/>
            <person name="Ohm R.A."/>
            <person name="Martin F."/>
            <person name="Silar P."/>
            <person name="Natvig D.O."/>
            <person name="Lalanne C."/>
            <person name="Gautier V."/>
            <person name="Ament-Velasquez S.L."/>
            <person name="Kruys A."/>
            <person name="Hutchinson M.I."/>
            <person name="Powell A.J."/>
            <person name="Barry K."/>
            <person name="Miller A.N."/>
            <person name="Grigoriev I.V."/>
            <person name="Debuchy R."/>
            <person name="Gladieux P."/>
            <person name="Hiltunen Thoren M."/>
            <person name="Johannesson H."/>
        </authorList>
    </citation>
    <scope>NUCLEOTIDE SEQUENCE</scope>
    <source>
        <strain evidence="3">CBS 892.96</strain>
    </source>
</reference>
<keyword evidence="4" id="KW-1185">Reference proteome</keyword>
<proteinExistence type="predicted"/>
<dbReference type="Proteomes" id="UP001302321">
    <property type="component" value="Unassembled WGS sequence"/>
</dbReference>
<dbReference type="InterPro" id="IPR053185">
    <property type="entry name" value="SET_domain_protein"/>
</dbReference>
<dbReference type="PROSITE" id="PS50280">
    <property type="entry name" value="SET"/>
    <property type="match status" value="1"/>
</dbReference>
<dbReference type="SMART" id="SM00317">
    <property type="entry name" value="SET"/>
    <property type="match status" value="1"/>
</dbReference>
<name>A0AAN6VXP5_9PEZI</name>
<organism evidence="3 4">
    <name type="scientific">Triangularia setosa</name>
    <dbReference type="NCBI Taxonomy" id="2587417"/>
    <lineage>
        <taxon>Eukaryota</taxon>
        <taxon>Fungi</taxon>
        <taxon>Dikarya</taxon>
        <taxon>Ascomycota</taxon>
        <taxon>Pezizomycotina</taxon>
        <taxon>Sordariomycetes</taxon>
        <taxon>Sordariomycetidae</taxon>
        <taxon>Sordariales</taxon>
        <taxon>Podosporaceae</taxon>
        <taxon>Triangularia</taxon>
    </lineage>
</organism>
<dbReference type="CDD" id="cd20071">
    <property type="entry name" value="SET_SMYD"/>
    <property type="match status" value="1"/>
</dbReference>
<dbReference type="PANTHER" id="PTHR47332:SF4">
    <property type="entry name" value="SET DOMAIN-CONTAINING PROTEIN 5"/>
    <property type="match status" value="1"/>
</dbReference>
<evidence type="ECO:0000313" key="4">
    <source>
        <dbReference type="Proteomes" id="UP001302321"/>
    </source>
</evidence>
<feature type="region of interest" description="Disordered" evidence="1">
    <location>
        <begin position="41"/>
        <end position="84"/>
    </location>
</feature>
<dbReference type="Pfam" id="PF00856">
    <property type="entry name" value="SET"/>
    <property type="match status" value="1"/>
</dbReference>
<gene>
    <name evidence="3" type="ORF">QBC36DRAFT_198719</name>
</gene>
<feature type="compositionally biased region" description="Low complexity" evidence="1">
    <location>
        <begin position="41"/>
        <end position="51"/>
    </location>
</feature>
<dbReference type="InterPro" id="IPR001214">
    <property type="entry name" value="SET_dom"/>
</dbReference>
<dbReference type="PANTHER" id="PTHR47332">
    <property type="entry name" value="SET DOMAIN-CONTAINING PROTEIN 5"/>
    <property type="match status" value="1"/>
</dbReference>
<protein>
    <recommendedName>
        <fullName evidence="2">SET domain-containing protein</fullName>
    </recommendedName>
</protein>